<comment type="similarity">
    <text evidence="1 6">Belongs to the cytochrome P450 family.</text>
</comment>
<evidence type="ECO:0000256" key="6">
    <source>
        <dbReference type="RuleBase" id="RU000461"/>
    </source>
</evidence>
<evidence type="ECO:0000256" key="4">
    <source>
        <dbReference type="ARBA" id="ARBA00023004"/>
    </source>
</evidence>
<dbReference type="PANTHER" id="PTHR47944">
    <property type="entry name" value="CYTOCHROME P450 98A9"/>
    <property type="match status" value="1"/>
</dbReference>
<dbReference type="GO" id="GO:0016705">
    <property type="term" value="F:oxidoreductase activity, acting on paired donors, with incorporation or reduction of molecular oxygen"/>
    <property type="evidence" value="ECO:0007669"/>
    <property type="project" value="InterPro"/>
</dbReference>
<dbReference type="PRINTS" id="PR00463">
    <property type="entry name" value="EP450I"/>
</dbReference>
<dbReference type="GO" id="GO:0004497">
    <property type="term" value="F:monooxygenase activity"/>
    <property type="evidence" value="ECO:0007669"/>
    <property type="project" value="UniProtKB-KW"/>
</dbReference>
<proteinExistence type="inferred from homology"/>
<keyword evidence="3 6" id="KW-0560">Oxidoreductase</keyword>
<evidence type="ECO:0000256" key="1">
    <source>
        <dbReference type="ARBA" id="ARBA00010617"/>
    </source>
</evidence>
<keyword evidence="5 6" id="KW-0349">Heme</keyword>
<keyword evidence="2 5" id="KW-0479">Metal-binding</keyword>
<comment type="cofactor">
    <cofactor evidence="5">
        <name>heme</name>
        <dbReference type="ChEBI" id="CHEBI:30413"/>
    </cofactor>
</comment>
<evidence type="ECO:0000313" key="8">
    <source>
        <dbReference type="Proteomes" id="UP000822688"/>
    </source>
</evidence>
<reference evidence="7" key="1">
    <citation type="submission" date="2020-06" db="EMBL/GenBank/DDBJ databases">
        <title>WGS assembly of Ceratodon purpureus strain R40.</title>
        <authorList>
            <person name="Carey S.B."/>
            <person name="Jenkins J."/>
            <person name="Shu S."/>
            <person name="Lovell J.T."/>
            <person name="Sreedasyam A."/>
            <person name="Maumus F."/>
            <person name="Tiley G.P."/>
            <person name="Fernandez-Pozo N."/>
            <person name="Barry K."/>
            <person name="Chen C."/>
            <person name="Wang M."/>
            <person name="Lipzen A."/>
            <person name="Daum C."/>
            <person name="Saski C.A."/>
            <person name="Payton A.C."/>
            <person name="Mcbreen J.C."/>
            <person name="Conrad R.E."/>
            <person name="Kollar L.M."/>
            <person name="Olsson S."/>
            <person name="Huttunen S."/>
            <person name="Landis J.B."/>
            <person name="Wickett N.J."/>
            <person name="Johnson M.G."/>
            <person name="Rensing S.A."/>
            <person name="Grimwood J."/>
            <person name="Schmutz J."/>
            <person name="Mcdaniel S.F."/>
        </authorList>
    </citation>
    <scope>NUCLEOTIDE SEQUENCE</scope>
    <source>
        <strain evidence="7">R40</strain>
    </source>
</reference>
<dbReference type="GO" id="GO:0005506">
    <property type="term" value="F:iron ion binding"/>
    <property type="evidence" value="ECO:0007669"/>
    <property type="project" value="InterPro"/>
</dbReference>
<dbReference type="Gene3D" id="1.10.630.10">
    <property type="entry name" value="Cytochrome P450"/>
    <property type="match status" value="1"/>
</dbReference>
<organism evidence="7 8">
    <name type="scientific">Ceratodon purpureus</name>
    <name type="common">Fire moss</name>
    <name type="synonym">Dicranum purpureum</name>
    <dbReference type="NCBI Taxonomy" id="3225"/>
    <lineage>
        <taxon>Eukaryota</taxon>
        <taxon>Viridiplantae</taxon>
        <taxon>Streptophyta</taxon>
        <taxon>Embryophyta</taxon>
        <taxon>Bryophyta</taxon>
        <taxon>Bryophytina</taxon>
        <taxon>Bryopsida</taxon>
        <taxon>Dicranidae</taxon>
        <taxon>Pseudoditrichales</taxon>
        <taxon>Ditrichaceae</taxon>
        <taxon>Ceratodon</taxon>
    </lineage>
</organism>
<evidence type="ECO:0000256" key="2">
    <source>
        <dbReference type="ARBA" id="ARBA00022723"/>
    </source>
</evidence>
<evidence type="ECO:0000256" key="3">
    <source>
        <dbReference type="ARBA" id="ARBA00023002"/>
    </source>
</evidence>
<dbReference type="PROSITE" id="PS00086">
    <property type="entry name" value="CYTOCHROME_P450"/>
    <property type="match status" value="1"/>
</dbReference>
<protein>
    <recommendedName>
        <fullName evidence="9">Cytochrome P450</fullName>
    </recommendedName>
</protein>
<dbReference type="PANTHER" id="PTHR47944:SF4">
    <property type="entry name" value="OS09G0441700 PROTEIN"/>
    <property type="match status" value="1"/>
</dbReference>
<feature type="binding site" description="axial binding residue" evidence="5">
    <location>
        <position position="507"/>
    </location>
    <ligand>
        <name>heme</name>
        <dbReference type="ChEBI" id="CHEBI:30413"/>
    </ligand>
    <ligandPart>
        <name>Fe</name>
        <dbReference type="ChEBI" id="CHEBI:18248"/>
    </ligandPart>
</feature>
<dbReference type="InterPro" id="IPR002401">
    <property type="entry name" value="Cyt_P450_E_grp-I"/>
</dbReference>
<dbReference type="PRINTS" id="PR00385">
    <property type="entry name" value="P450"/>
</dbReference>
<dbReference type="InterPro" id="IPR017972">
    <property type="entry name" value="Cyt_P450_CS"/>
</dbReference>
<dbReference type="EMBL" id="CM026431">
    <property type="protein sequence ID" value="KAG0558619.1"/>
    <property type="molecule type" value="Genomic_DNA"/>
</dbReference>
<dbReference type="InterPro" id="IPR036396">
    <property type="entry name" value="Cyt_P450_sf"/>
</dbReference>
<sequence>MEMEMPMPMPMPSSLSMISSGNVTSEISAVCSLQHVFRFVGMADMDPKRASDALVVLSAVVFVFLAVLQKYLNSGTTGEYSKPAYPPSPPRWPILGNLPSVVMNGGELHTALRLLGKKMGPIYTLWLGRSFPLVVVTGEEATQEALITQGTVFAARPMLISWQYISSGYKTTMTSPMGPHWQKLRKIISHDLLSPAKLASYKPVRDTEIERLINRFKCLAAENNGVVNPLLELRESAVDIIMRIGFGDDFAKLEGNNQNAKVKELDQNFRDIMDAGSIFQIALDSSSVIRTLLFPASRKCYNNIRTISANITDLVMPIILERKKQLKERPVSDANTFVDALINLKGEDKLTDMEIVWNVAELMVGGTDNTSHILEWILAEMVTHPEIQAKAYGEVRVAMGPNLERRLVQESELPKLPFVQAIVKESMRLHMMAVLAIPKIATQETKLRGYDIPKGTMVIFHAGALALDEDIWADPMEFRPERFINADRTPREMKCAYMPFGAGRRSCPGSSMGMLHLHLLLANLLYAFEWGPEAPGKPVDFTEKFRMVVTMKTRLRATITPRSHI</sequence>
<evidence type="ECO:0000313" key="7">
    <source>
        <dbReference type="EMBL" id="KAG0558619.1"/>
    </source>
</evidence>
<keyword evidence="4 5" id="KW-0408">Iron</keyword>
<dbReference type="Pfam" id="PF00067">
    <property type="entry name" value="p450"/>
    <property type="match status" value="1"/>
</dbReference>
<comment type="caution">
    <text evidence="7">The sequence shown here is derived from an EMBL/GenBank/DDBJ whole genome shotgun (WGS) entry which is preliminary data.</text>
</comment>
<gene>
    <name evidence="7" type="ORF">KC19_10G041300</name>
</gene>
<accession>A0A8T0GKA6</accession>
<keyword evidence="8" id="KW-1185">Reference proteome</keyword>
<dbReference type="InterPro" id="IPR001128">
    <property type="entry name" value="Cyt_P450"/>
</dbReference>
<dbReference type="AlphaFoldDB" id="A0A8T0GKA6"/>
<dbReference type="Proteomes" id="UP000822688">
    <property type="component" value="Chromosome 10"/>
</dbReference>
<dbReference type="SUPFAM" id="SSF48264">
    <property type="entry name" value="Cytochrome P450"/>
    <property type="match status" value="1"/>
</dbReference>
<evidence type="ECO:0008006" key="9">
    <source>
        <dbReference type="Google" id="ProtNLM"/>
    </source>
</evidence>
<dbReference type="GO" id="GO:0020037">
    <property type="term" value="F:heme binding"/>
    <property type="evidence" value="ECO:0007669"/>
    <property type="project" value="InterPro"/>
</dbReference>
<dbReference type="GO" id="GO:0044550">
    <property type="term" value="P:secondary metabolite biosynthetic process"/>
    <property type="evidence" value="ECO:0007669"/>
    <property type="project" value="UniProtKB-ARBA"/>
</dbReference>
<name>A0A8T0GKA6_CERPU</name>
<keyword evidence="6" id="KW-0503">Monooxygenase</keyword>
<evidence type="ECO:0000256" key="5">
    <source>
        <dbReference type="PIRSR" id="PIRSR602401-1"/>
    </source>
</evidence>